<keyword evidence="6 8" id="KW-0324">Glycolysis</keyword>
<dbReference type="GO" id="GO:0005737">
    <property type="term" value="C:cytoplasm"/>
    <property type="evidence" value="ECO:0007669"/>
    <property type="project" value="UniProtKB-SubCell"/>
</dbReference>
<dbReference type="Pfam" id="PF00121">
    <property type="entry name" value="TIM"/>
    <property type="match status" value="1"/>
</dbReference>
<dbReference type="InterPro" id="IPR013785">
    <property type="entry name" value="Aldolase_TIM"/>
</dbReference>
<evidence type="ECO:0000313" key="10">
    <source>
        <dbReference type="EMBL" id="XHH50262.1"/>
    </source>
</evidence>
<gene>
    <name evidence="8 10" type="primary">tpiA</name>
    <name evidence="10" type="ORF">LVJ77_10075</name>
</gene>
<keyword evidence="5 8" id="KW-0963">Cytoplasm</keyword>
<evidence type="ECO:0000256" key="5">
    <source>
        <dbReference type="ARBA" id="ARBA00022490"/>
    </source>
</evidence>
<name>A0ABD8B8B9_9NEIS</name>
<evidence type="ECO:0000256" key="3">
    <source>
        <dbReference type="ARBA" id="ARBA00007422"/>
    </source>
</evidence>
<dbReference type="CDD" id="cd00311">
    <property type="entry name" value="TIM"/>
    <property type="match status" value="1"/>
</dbReference>
<comment type="pathway">
    <text evidence="2">Carbohydrate metabolism; erythritol degradation.</text>
</comment>
<evidence type="ECO:0000256" key="2">
    <source>
        <dbReference type="ARBA" id="ARBA00004939"/>
    </source>
</evidence>
<reference evidence="10 11" key="1">
    <citation type="journal article" date="2022" name="Res Sq">
        <title>Evolution of multicellular longitudinally dividing oral cavity symbionts (Neisseriaceae).</title>
        <authorList>
            <person name="Nyongesa S."/>
            <person name="Weber P."/>
            <person name="Bernet E."/>
            <person name="Pullido F."/>
            <person name="Nieckarz M."/>
            <person name="Delaby M."/>
            <person name="Nieves C."/>
            <person name="Viehboeck T."/>
            <person name="Krause N."/>
            <person name="Rivera-Millot A."/>
            <person name="Nakamura A."/>
            <person name="Vischer N."/>
            <person name="VanNieuwenhze M."/>
            <person name="Brun Y."/>
            <person name="Cava F."/>
            <person name="Bulgheresi S."/>
            <person name="Veyrier F."/>
        </authorList>
    </citation>
    <scope>NUCLEOTIDE SEQUENCE [LARGE SCALE GENOMIC DNA]</scope>
    <source>
        <strain evidence="10 11">17694</strain>
    </source>
</reference>
<dbReference type="FunFam" id="3.20.20.70:FF:000016">
    <property type="entry name" value="Triosephosphate isomerase"/>
    <property type="match status" value="1"/>
</dbReference>
<feature type="binding site" evidence="8">
    <location>
        <position position="214"/>
    </location>
    <ligand>
        <name>substrate</name>
    </ligand>
</feature>
<keyword evidence="11" id="KW-1185">Reference proteome</keyword>
<evidence type="ECO:0000256" key="7">
    <source>
        <dbReference type="ARBA" id="ARBA00023235"/>
    </source>
</evidence>
<accession>A0ABD8B8B9</accession>
<feature type="binding site" evidence="8">
    <location>
        <begin position="235"/>
        <end position="236"/>
    </location>
    <ligand>
        <name>substrate</name>
    </ligand>
</feature>
<dbReference type="Gene3D" id="3.20.20.70">
    <property type="entry name" value="Aldolase class I"/>
    <property type="match status" value="1"/>
</dbReference>
<evidence type="ECO:0000256" key="4">
    <source>
        <dbReference type="ARBA" id="ARBA00022432"/>
    </source>
</evidence>
<evidence type="ECO:0000256" key="6">
    <source>
        <dbReference type="ARBA" id="ARBA00023152"/>
    </source>
</evidence>
<dbReference type="HAMAP" id="MF_00147_B">
    <property type="entry name" value="TIM_B"/>
    <property type="match status" value="1"/>
</dbReference>
<dbReference type="GO" id="GO:0004807">
    <property type="term" value="F:triose-phosphate isomerase activity"/>
    <property type="evidence" value="ECO:0007669"/>
    <property type="project" value="UniProtKB-UniRule"/>
</dbReference>
<dbReference type="InterPro" id="IPR022896">
    <property type="entry name" value="TrioseP_Isoase_bac/euk"/>
</dbReference>
<dbReference type="PROSITE" id="PS51440">
    <property type="entry name" value="TIM_2"/>
    <property type="match status" value="1"/>
</dbReference>
<protein>
    <recommendedName>
        <fullName evidence="8 9">Triosephosphate isomerase</fullName>
        <shortName evidence="8">TIM</shortName>
        <shortName evidence="8">TPI</shortName>
        <ecNumber evidence="8 9">5.3.1.1</ecNumber>
    </recommendedName>
    <alternativeName>
        <fullName evidence="8">Triose-phosphate isomerase</fullName>
    </alternativeName>
</protein>
<dbReference type="PROSITE" id="PS00171">
    <property type="entry name" value="TIM_1"/>
    <property type="match status" value="1"/>
</dbReference>
<dbReference type="Proteomes" id="UP000831534">
    <property type="component" value="Chromosome"/>
</dbReference>
<feature type="active site" description="Electrophile" evidence="8">
    <location>
        <position position="102"/>
    </location>
</feature>
<dbReference type="KEGG" id="ckh:LVJ77_10075"/>
<sequence>MQQSVWQQKWVVGNWKMNGRTESNRALLGDIAALPAAERVCIGIAPPLPYLAQARAATAQAGNRIHLAAQEVSRFADNGAYTGEVSAHMLADAGADLVLVGHSERSLYFAETHAERRQKLENVLAAGLQPLLCVGETLAQREAGQEQNTVAAQLDVLANLNSRHIAVAYEPVWAIGTGKVATTAQIAQMHEFIYRHILSLCGSDVNIRILYGGSVNEQNAADIFSVAHVDGALVGGASLKGGSFAAIIRAAEETA</sequence>
<dbReference type="PANTHER" id="PTHR21139">
    <property type="entry name" value="TRIOSEPHOSPHATE ISOMERASE"/>
    <property type="match status" value="1"/>
</dbReference>
<evidence type="ECO:0000256" key="9">
    <source>
        <dbReference type="RuleBase" id="RU363013"/>
    </source>
</evidence>
<proteinExistence type="inferred from homology"/>
<dbReference type="AlphaFoldDB" id="A0ABD8B8B9"/>
<keyword evidence="7 8" id="KW-0413">Isomerase</keyword>
<comment type="subcellular location">
    <subcellularLocation>
        <location evidence="8 9">Cytoplasm</location>
    </subcellularLocation>
</comment>
<comment type="function">
    <text evidence="8">Involved in the gluconeogenesis. Catalyzes stereospecifically the conversion of dihydroxyacetone phosphate (DHAP) to D-glyceraldehyde-3-phosphate (G3P).</text>
</comment>
<dbReference type="NCBIfam" id="TIGR00419">
    <property type="entry name" value="tim"/>
    <property type="match status" value="1"/>
</dbReference>
<dbReference type="InterPro" id="IPR000652">
    <property type="entry name" value="Triosephosphate_isomerase"/>
</dbReference>
<comment type="pathway">
    <text evidence="1 8 9">Carbohydrate degradation; glycolysis; D-glyceraldehyde 3-phosphate from glycerone phosphate: step 1/1.</text>
</comment>
<dbReference type="RefSeq" id="WP_027010080.1">
    <property type="nucleotide sequence ID" value="NZ_CP091521.1"/>
</dbReference>
<comment type="pathway">
    <text evidence="8 9">Carbohydrate biosynthesis; gluconeogenesis.</text>
</comment>
<evidence type="ECO:0000313" key="11">
    <source>
        <dbReference type="Proteomes" id="UP000831534"/>
    </source>
</evidence>
<evidence type="ECO:0000256" key="8">
    <source>
        <dbReference type="HAMAP-Rule" id="MF_00147"/>
    </source>
</evidence>
<dbReference type="GO" id="GO:0006094">
    <property type="term" value="P:gluconeogenesis"/>
    <property type="evidence" value="ECO:0007669"/>
    <property type="project" value="UniProtKB-UniRule"/>
</dbReference>
<dbReference type="InterPro" id="IPR020861">
    <property type="entry name" value="Triosephosphate_isomerase_AS"/>
</dbReference>
<dbReference type="GO" id="GO:0006096">
    <property type="term" value="P:glycolytic process"/>
    <property type="evidence" value="ECO:0007669"/>
    <property type="project" value="UniProtKB-UniRule"/>
</dbReference>
<comment type="catalytic activity">
    <reaction evidence="8 9">
        <text>D-glyceraldehyde 3-phosphate = dihydroxyacetone phosphate</text>
        <dbReference type="Rhea" id="RHEA:18585"/>
        <dbReference type="ChEBI" id="CHEBI:57642"/>
        <dbReference type="ChEBI" id="CHEBI:59776"/>
        <dbReference type="EC" id="5.3.1.1"/>
    </reaction>
</comment>
<dbReference type="PANTHER" id="PTHR21139:SF42">
    <property type="entry name" value="TRIOSEPHOSPHATE ISOMERASE"/>
    <property type="match status" value="1"/>
</dbReference>
<feature type="binding site" evidence="8">
    <location>
        <begin position="14"/>
        <end position="16"/>
    </location>
    <ligand>
        <name>substrate</name>
    </ligand>
</feature>
<comment type="subunit">
    <text evidence="8 9">Homodimer.</text>
</comment>
<evidence type="ECO:0000256" key="1">
    <source>
        <dbReference type="ARBA" id="ARBA00004680"/>
    </source>
</evidence>
<dbReference type="EMBL" id="CP091521">
    <property type="protein sequence ID" value="XHH50262.1"/>
    <property type="molecule type" value="Genomic_DNA"/>
</dbReference>
<comment type="similarity">
    <text evidence="3 8 9">Belongs to the triosephosphate isomerase family.</text>
</comment>
<keyword evidence="4 8" id="KW-0312">Gluconeogenesis</keyword>
<dbReference type="EC" id="5.3.1.1" evidence="8 9"/>
<dbReference type="InterPro" id="IPR035990">
    <property type="entry name" value="TIM_sf"/>
</dbReference>
<feature type="binding site" evidence="8">
    <location>
        <position position="176"/>
    </location>
    <ligand>
        <name>substrate</name>
    </ligand>
</feature>
<feature type="active site" description="Proton acceptor" evidence="8">
    <location>
        <position position="170"/>
    </location>
</feature>
<dbReference type="SUPFAM" id="SSF51351">
    <property type="entry name" value="Triosephosphate isomerase (TIM)"/>
    <property type="match status" value="1"/>
</dbReference>
<organism evidence="10 11">
    <name type="scientific">Conchiformibius kuhniae</name>
    <dbReference type="NCBI Taxonomy" id="211502"/>
    <lineage>
        <taxon>Bacteria</taxon>
        <taxon>Pseudomonadati</taxon>
        <taxon>Pseudomonadota</taxon>
        <taxon>Betaproteobacteria</taxon>
        <taxon>Neisseriales</taxon>
        <taxon>Neisseriaceae</taxon>
        <taxon>Conchiformibius</taxon>
    </lineage>
</organism>